<sequence length="230" mass="24334">MTNSATAPSFPQHRPVTFARRGVVAAPHYLASEAGLDVLKSGGNAMDAAIAANAMLQVVYPFVCGLGGDIFMMVYEASSGKIYGLNGSGHSAGTASIERYNELGYQAMPTFGVHTITVPGCVSGWDAASQRFGRLGLAASLAPAISYAEEGFAIGPGLQHALTVMSTRPEVHPSWHRHFLPDGTIPPWVRLYASLPWPRHSGPLLGKARTAFIRAPLPLRSPPSLSVKKG</sequence>
<dbReference type="PANTHER" id="PTHR43881">
    <property type="entry name" value="GAMMA-GLUTAMYLTRANSPEPTIDASE (AFU_ORTHOLOGUE AFUA_4G13580)"/>
    <property type="match status" value="1"/>
</dbReference>
<protein>
    <recommendedName>
        <fullName evidence="3">Gamma-glutamyltransferase</fullName>
    </recommendedName>
</protein>
<dbReference type="PANTHER" id="PTHR43881:SF5">
    <property type="entry name" value="GAMMA-GLUTAMYLTRANSPEPTIDASE"/>
    <property type="match status" value="1"/>
</dbReference>
<evidence type="ECO:0000313" key="1">
    <source>
        <dbReference type="EMBL" id="GCE23898.1"/>
    </source>
</evidence>
<dbReference type="OrthoDB" id="9781342at2"/>
<dbReference type="Proteomes" id="UP000287188">
    <property type="component" value="Unassembled WGS sequence"/>
</dbReference>
<evidence type="ECO:0000313" key="2">
    <source>
        <dbReference type="Proteomes" id="UP000287188"/>
    </source>
</evidence>
<comment type="caution">
    <text evidence="1">The sequence shown here is derived from an EMBL/GenBank/DDBJ whole genome shotgun (WGS) entry which is preliminary data.</text>
</comment>
<evidence type="ECO:0008006" key="3">
    <source>
        <dbReference type="Google" id="ProtNLM"/>
    </source>
</evidence>
<dbReference type="PRINTS" id="PR01210">
    <property type="entry name" value="GGTRANSPTASE"/>
</dbReference>
<dbReference type="EMBL" id="BIFS01000002">
    <property type="protein sequence ID" value="GCE23898.1"/>
    <property type="molecule type" value="Genomic_DNA"/>
</dbReference>
<gene>
    <name evidence="1" type="ORF">KDK_76980</name>
</gene>
<proteinExistence type="predicted"/>
<name>A0A402AXT1_9CHLR</name>
<dbReference type="SUPFAM" id="SSF56235">
    <property type="entry name" value="N-terminal nucleophile aminohydrolases (Ntn hydrolases)"/>
    <property type="match status" value="1"/>
</dbReference>
<dbReference type="AlphaFoldDB" id="A0A402AXT1"/>
<dbReference type="Pfam" id="PF01019">
    <property type="entry name" value="G_glu_transpept"/>
    <property type="match status" value="1"/>
</dbReference>
<dbReference type="InterPro" id="IPR052896">
    <property type="entry name" value="GGT-like_enzyme"/>
</dbReference>
<organism evidence="1 2">
    <name type="scientific">Dictyobacter kobayashii</name>
    <dbReference type="NCBI Taxonomy" id="2014872"/>
    <lineage>
        <taxon>Bacteria</taxon>
        <taxon>Bacillati</taxon>
        <taxon>Chloroflexota</taxon>
        <taxon>Ktedonobacteria</taxon>
        <taxon>Ktedonobacterales</taxon>
        <taxon>Dictyobacteraceae</taxon>
        <taxon>Dictyobacter</taxon>
    </lineage>
</organism>
<keyword evidence="2" id="KW-1185">Reference proteome</keyword>
<dbReference type="InterPro" id="IPR029055">
    <property type="entry name" value="Ntn_hydrolases_N"/>
</dbReference>
<reference evidence="2" key="1">
    <citation type="submission" date="2018-12" db="EMBL/GenBank/DDBJ databases">
        <title>Tengunoibacter tsumagoiensis gen. nov., sp. nov., Dictyobacter kobayashii sp. nov., D. alpinus sp. nov., and D. joshuensis sp. nov. and description of Dictyobacteraceae fam. nov. within the order Ktedonobacterales isolated from Tengu-no-mugimeshi.</title>
        <authorList>
            <person name="Wang C.M."/>
            <person name="Zheng Y."/>
            <person name="Sakai Y."/>
            <person name="Toyoda A."/>
            <person name="Minakuchi Y."/>
            <person name="Abe K."/>
            <person name="Yokota A."/>
            <person name="Yabe S."/>
        </authorList>
    </citation>
    <scope>NUCLEOTIDE SEQUENCE [LARGE SCALE GENOMIC DNA]</scope>
    <source>
        <strain evidence="2">Uno11</strain>
    </source>
</reference>
<accession>A0A402AXT1</accession>
<dbReference type="RefSeq" id="WP_126557222.1">
    <property type="nucleotide sequence ID" value="NZ_BIFS01000002.1"/>
</dbReference>